<evidence type="ECO:0000256" key="1">
    <source>
        <dbReference type="SAM" id="SignalP"/>
    </source>
</evidence>
<feature type="chain" id="PRO_5011666315" evidence="1">
    <location>
        <begin position="25"/>
        <end position="179"/>
    </location>
</feature>
<evidence type="ECO:0000313" key="2">
    <source>
        <dbReference type="EMBL" id="SDC42997.1"/>
    </source>
</evidence>
<evidence type="ECO:0000313" key="3">
    <source>
        <dbReference type="Proteomes" id="UP000198943"/>
    </source>
</evidence>
<sequence>MRNCIRTAWLTVVLMFVTVATALANYPGTLDGGNLVLVDGGMGVGYYADRSSVQVEQYAPPKYQLAVNLVSVQFSDEYWRKHETYIGGPYTKGDSFTLKFRYNWDRKVISYQRGETWLDWDVNRDYCHAEGDPMIPFAAEVAFVSAYNMRFFNDKLGYSPVLKKYQRVIDEQLYFRLGI</sequence>
<protein>
    <submittedName>
        <fullName evidence="2">Uncharacterized protein</fullName>
    </submittedName>
</protein>
<dbReference type="OrthoDB" id="1664752at2"/>
<reference evidence="3" key="1">
    <citation type="submission" date="2016-10" db="EMBL/GenBank/DDBJ databases">
        <authorList>
            <person name="Varghese N."/>
            <person name="Submissions S."/>
        </authorList>
    </citation>
    <scope>NUCLEOTIDE SEQUENCE [LARGE SCALE GENOMIC DNA]</scope>
    <source>
        <strain evidence="3">DSM 11005</strain>
    </source>
</reference>
<dbReference type="EMBL" id="FMYW01000007">
    <property type="protein sequence ID" value="SDC42997.1"/>
    <property type="molecule type" value="Genomic_DNA"/>
</dbReference>
<gene>
    <name evidence="2" type="ORF">SAMN04487864_10790</name>
</gene>
<keyword evidence="3" id="KW-1185">Reference proteome</keyword>
<dbReference type="Proteomes" id="UP000198943">
    <property type="component" value="Unassembled WGS sequence"/>
</dbReference>
<name>A0A1G6LJ64_9FIRM</name>
<dbReference type="AlphaFoldDB" id="A0A1G6LJ64"/>
<accession>A0A1G6LJ64</accession>
<keyword evidence="1" id="KW-0732">Signal</keyword>
<feature type="signal peptide" evidence="1">
    <location>
        <begin position="1"/>
        <end position="24"/>
    </location>
</feature>
<dbReference type="RefSeq" id="WP_093730280.1">
    <property type="nucleotide sequence ID" value="NZ_FMYW01000007.1"/>
</dbReference>
<proteinExistence type="predicted"/>
<organism evidence="2 3">
    <name type="scientific">Succiniclasticum ruminis</name>
    <dbReference type="NCBI Taxonomy" id="40841"/>
    <lineage>
        <taxon>Bacteria</taxon>
        <taxon>Bacillati</taxon>
        <taxon>Bacillota</taxon>
        <taxon>Negativicutes</taxon>
        <taxon>Acidaminococcales</taxon>
        <taxon>Acidaminococcaceae</taxon>
        <taxon>Succiniclasticum</taxon>
    </lineage>
</organism>